<evidence type="ECO:0000313" key="7">
    <source>
        <dbReference type="EMBL" id="CAA2957441.1"/>
    </source>
</evidence>
<feature type="non-terminal residue" evidence="7">
    <location>
        <position position="71"/>
    </location>
</feature>
<dbReference type="GO" id="GO:0005634">
    <property type="term" value="C:nucleus"/>
    <property type="evidence" value="ECO:0007669"/>
    <property type="project" value="UniProtKB-SubCell"/>
</dbReference>
<dbReference type="AlphaFoldDB" id="A0A8S0PV68"/>
<gene>
    <name evidence="7" type="ORF">OLEA9_A052946</name>
</gene>
<accession>A0A8S0PV68</accession>
<dbReference type="PROSITE" id="PS51917">
    <property type="entry name" value="PRU"/>
    <property type="match status" value="1"/>
</dbReference>
<evidence type="ECO:0000259" key="6">
    <source>
        <dbReference type="PROSITE" id="PS51917"/>
    </source>
</evidence>
<dbReference type="OrthoDB" id="340431at2759"/>
<comment type="subcellular location">
    <subcellularLocation>
        <location evidence="2">Cytoplasm</location>
    </subcellularLocation>
    <subcellularLocation>
        <location evidence="1">Nucleus</location>
    </subcellularLocation>
</comment>
<evidence type="ECO:0000313" key="8">
    <source>
        <dbReference type="Proteomes" id="UP000594638"/>
    </source>
</evidence>
<dbReference type="PANTHER" id="PTHR12225">
    <property type="entry name" value="ADHESION REGULATING MOLECULE 1 110 KDA CELL MEMBRANE GLYCOPROTEIN"/>
    <property type="match status" value="1"/>
</dbReference>
<dbReference type="Gramene" id="OE9A052946T3">
    <property type="protein sequence ID" value="OE9A052946C3"/>
    <property type="gene ID" value="OE9A052946"/>
</dbReference>
<dbReference type="Gene3D" id="2.30.29.70">
    <property type="entry name" value="Proteasomal ubiquitin receptor Rpn13/ADRM1"/>
    <property type="match status" value="1"/>
</dbReference>
<proteinExistence type="predicted"/>
<organism evidence="7 8">
    <name type="scientific">Olea europaea subsp. europaea</name>
    <dbReference type="NCBI Taxonomy" id="158383"/>
    <lineage>
        <taxon>Eukaryota</taxon>
        <taxon>Viridiplantae</taxon>
        <taxon>Streptophyta</taxon>
        <taxon>Embryophyta</taxon>
        <taxon>Tracheophyta</taxon>
        <taxon>Spermatophyta</taxon>
        <taxon>Magnoliopsida</taxon>
        <taxon>eudicotyledons</taxon>
        <taxon>Gunneridae</taxon>
        <taxon>Pentapetalae</taxon>
        <taxon>asterids</taxon>
        <taxon>lamiids</taxon>
        <taxon>Lamiales</taxon>
        <taxon>Oleaceae</taxon>
        <taxon>Oleeae</taxon>
        <taxon>Olea</taxon>
    </lineage>
</organism>
<keyword evidence="3" id="KW-0963">Cytoplasm</keyword>
<dbReference type="InterPro" id="IPR044868">
    <property type="entry name" value="Rpn13/ADRM1_Pru"/>
</dbReference>
<name>A0A8S0PV68_OLEEU</name>
<evidence type="ECO:0000256" key="2">
    <source>
        <dbReference type="ARBA" id="ARBA00004496"/>
    </source>
</evidence>
<evidence type="ECO:0000256" key="1">
    <source>
        <dbReference type="ARBA" id="ARBA00004123"/>
    </source>
</evidence>
<dbReference type="Proteomes" id="UP000594638">
    <property type="component" value="Unassembled WGS sequence"/>
</dbReference>
<keyword evidence="8" id="KW-1185">Reference proteome</keyword>
<comment type="caution">
    <text evidence="7">The sequence shown here is derived from an EMBL/GenBank/DDBJ whole genome shotgun (WGS) entry which is preliminary data.</text>
</comment>
<dbReference type="GO" id="GO:0070628">
    <property type="term" value="F:proteasome binding"/>
    <property type="evidence" value="ECO:0007669"/>
    <property type="project" value="TreeGrafter"/>
</dbReference>
<dbReference type="EMBL" id="CACTIH010000222">
    <property type="protein sequence ID" value="CAA2957441.1"/>
    <property type="molecule type" value="Genomic_DNA"/>
</dbReference>
<keyword evidence="5" id="KW-0539">Nucleus</keyword>
<dbReference type="InterPro" id="IPR006773">
    <property type="entry name" value="Rpn13/ADRM1"/>
</dbReference>
<dbReference type="GO" id="GO:0061133">
    <property type="term" value="F:endopeptidase activator activity"/>
    <property type="evidence" value="ECO:0007669"/>
    <property type="project" value="TreeGrafter"/>
</dbReference>
<evidence type="ECO:0000256" key="5">
    <source>
        <dbReference type="ARBA" id="ARBA00023242"/>
    </source>
</evidence>
<protein>
    <submittedName>
        <fullName evidence="7">26S proteasome regulatory subunit RPN13</fullName>
    </submittedName>
</protein>
<dbReference type="GO" id="GO:0008541">
    <property type="term" value="C:proteasome regulatory particle, lid subcomplex"/>
    <property type="evidence" value="ECO:0007669"/>
    <property type="project" value="TreeGrafter"/>
</dbReference>
<dbReference type="PANTHER" id="PTHR12225:SF0">
    <property type="entry name" value="PROTEASOMAL UBIQUITIN RECEPTOR ADRM1"/>
    <property type="match status" value="1"/>
</dbReference>
<feature type="domain" description="Pru" evidence="6">
    <location>
        <begin position="1"/>
        <end position="71"/>
    </location>
</feature>
<reference evidence="7 8" key="1">
    <citation type="submission" date="2019-12" db="EMBL/GenBank/DDBJ databases">
        <authorList>
            <person name="Alioto T."/>
            <person name="Alioto T."/>
            <person name="Gomez Garrido J."/>
        </authorList>
    </citation>
    <scope>NUCLEOTIDE SEQUENCE [LARGE SCALE GENOMIC DNA]</scope>
</reference>
<evidence type="ECO:0000256" key="4">
    <source>
        <dbReference type="ARBA" id="ARBA00022942"/>
    </source>
</evidence>
<dbReference type="Pfam" id="PF04683">
    <property type="entry name" value="Rpn13_ADRM1_Pru"/>
    <property type="match status" value="1"/>
</dbReference>
<dbReference type="InterPro" id="IPR038633">
    <property type="entry name" value="Rpn13/ADRM1_Pru_sf"/>
</dbReference>
<keyword evidence="4 7" id="KW-0647">Proteasome</keyword>
<dbReference type="GO" id="GO:0005737">
    <property type="term" value="C:cytoplasm"/>
    <property type="evidence" value="ECO:0007669"/>
    <property type="project" value="UniProtKB-SubCell"/>
</dbReference>
<evidence type="ECO:0000256" key="3">
    <source>
        <dbReference type="ARBA" id="ARBA00022490"/>
    </source>
</evidence>
<sequence length="71" mass="8171">MPMEGNRVIPDSRKGLARIGRGEEGLIHFQWLGRSLNIVEDDQIVFPDEAIFEKVNQSSGRVYILKFHMND</sequence>